<comment type="caution">
    <text evidence="2">The sequence shown here is derived from an EMBL/GenBank/DDBJ whole genome shotgun (WGS) entry which is preliminary data.</text>
</comment>
<feature type="domain" description="Reverse transcriptase zinc-binding" evidence="1">
    <location>
        <begin position="22"/>
        <end position="96"/>
    </location>
</feature>
<reference evidence="2 3" key="1">
    <citation type="submission" date="2024-11" db="EMBL/GenBank/DDBJ databases">
        <title>A near-complete genome assembly of Cinchona calisaya.</title>
        <authorList>
            <person name="Lian D.C."/>
            <person name="Zhao X.W."/>
            <person name="Wei L."/>
        </authorList>
    </citation>
    <scope>NUCLEOTIDE SEQUENCE [LARGE SCALE GENOMIC DNA]</scope>
    <source>
        <tissue evidence="2">Nenye</tissue>
    </source>
</reference>
<dbReference type="EMBL" id="JBJUIK010000004">
    <property type="protein sequence ID" value="KAL3529140.1"/>
    <property type="molecule type" value="Genomic_DNA"/>
</dbReference>
<evidence type="ECO:0000313" key="2">
    <source>
        <dbReference type="EMBL" id="KAL3529140.1"/>
    </source>
</evidence>
<evidence type="ECO:0000259" key="1">
    <source>
        <dbReference type="Pfam" id="PF13966"/>
    </source>
</evidence>
<dbReference type="InterPro" id="IPR026960">
    <property type="entry name" value="RVT-Znf"/>
</dbReference>
<dbReference type="AlphaFoldDB" id="A0ABD3AFA3"/>
<name>A0ABD3AFA3_9GENT</name>
<evidence type="ECO:0000313" key="3">
    <source>
        <dbReference type="Proteomes" id="UP001630127"/>
    </source>
</evidence>
<dbReference type="Proteomes" id="UP001630127">
    <property type="component" value="Unassembled WGS sequence"/>
</dbReference>
<accession>A0ABD3AFA3</accession>
<protein>
    <recommendedName>
        <fullName evidence="1">Reverse transcriptase zinc-binding domain-containing protein</fullName>
    </recommendedName>
</protein>
<proteinExistence type="predicted"/>
<sequence>MINAPGRDTVLVSSLLHLLWRRTKNKLAPWSNLARFKRHVPRYAFIHWMLCERKLCTKDKLKQWGICQDDSYVMCQEVTESEDHLFFECPVVAKIWCRILELNFIHKREVTWQEENPWFSCYQFHSRFASDLYKLALSVYHIWRNRNESIH</sequence>
<gene>
    <name evidence="2" type="ORF">ACH5RR_008462</name>
</gene>
<organism evidence="2 3">
    <name type="scientific">Cinchona calisaya</name>
    <dbReference type="NCBI Taxonomy" id="153742"/>
    <lineage>
        <taxon>Eukaryota</taxon>
        <taxon>Viridiplantae</taxon>
        <taxon>Streptophyta</taxon>
        <taxon>Embryophyta</taxon>
        <taxon>Tracheophyta</taxon>
        <taxon>Spermatophyta</taxon>
        <taxon>Magnoliopsida</taxon>
        <taxon>eudicotyledons</taxon>
        <taxon>Gunneridae</taxon>
        <taxon>Pentapetalae</taxon>
        <taxon>asterids</taxon>
        <taxon>lamiids</taxon>
        <taxon>Gentianales</taxon>
        <taxon>Rubiaceae</taxon>
        <taxon>Cinchonoideae</taxon>
        <taxon>Cinchoneae</taxon>
        <taxon>Cinchona</taxon>
    </lineage>
</organism>
<dbReference type="Pfam" id="PF13966">
    <property type="entry name" value="zf-RVT"/>
    <property type="match status" value="1"/>
</dbReference>
<keyword evidence="3" id="KW-1185">Reference proteome</keyword>